<dbReference type="InParanoid" id="K3Y4B4"/>
<dbReference type="EnsemblPlants" id="KQL11502">
    <property type="protein sequence ID" value="KQL11502"/>
    <property type="gene ID" value="SETIT_009052mg"/>
</dbReference>
<evidence type="ECO:0000313" key="2">
    <source>
        <dbReference type="EnsemblPlants" id="KQL11502"/>
    </source>
</evidence>
<reference evidence="2" key="2">
    <citation type="submission" date="2018-08" db="UniProtKB">
        <authorList>
            <consortium name="EnsemblPlants"/>
        </authorList>
    </citation>
    <scope>IDENTIFICATION</scope>
    <source>
        <strain evidence="2">Yugu1</strain>
    </source>
</reference>
<dbReference type="Gramene" id="KQL11502">
    <property type="protein sequence ID" value="KQL11502"/>
    <property type="gene ID" value="SETIT_009052mg"/>
</dbReference>
<dbReference type="Proteomes" id="UP000004995">
    <property type="component" value="Unassembled WGS sequence"/>
</dbReference>
<feature type="compositionally biased region" description="Basic residues" evidence="1">
    <location>
        <begin position="46"/>
        <end position="56"/>
    </location>
</feature>
<accession>K3Y4B4</accession>
<feature type="region of interest" description="Disordered" evidence="1">
    <location>
        <begin position="1"/>
        <end position="63"/>
    </location>
</feature>
<dbReference type="EMBL" id="AGNK02002617">
    <property type="status" value="NOT_ANNOTATED_CDS"/>
    <property type="molecule type" value="Genomic_DNA"/>
</dbReference>
<name>K3Y4B4_SETIT</name>
<evidence type="ECO:0000313" key="3">
    <source>
        <dbReference type="Proteomes" id="UP000004995"/>
    </source>
</evidence>
<dbReference type="HOGENOM" id="CLU_2201615_0_0_1"/>
<protein>
    <submittedName>
        <fullName evidence="2">Uncharacterized protein</fullName>
    </submittedName>
</protein>
<proteinExistence type="predicted"/>
<dbReference type="AlphaFoldDB" id="K3Y4B4"/>
<reference evidence="3" key="1">
    <citation type="journal article" date="2012" name="Nat. Biotechnol.">
        <title>Reference genome sequence of the model plant Setaria.</title>
        <authorList>
            <person name="Bennetzen J.L."/>
            <person name="Schmutz J."/>
            <person name="Wang H."/>
            <person name="Percifield R."/>
            <person name="Hawkins J."/>
            <person name="Pontaroli A.C."/>
            <person name="Estep M."/>
            <person name="Feng L."/>
            <person name="Vaughn J.N."/>
            <person name="Grimwood J."/>
            <person name="Jenkins J."/>
            <person name="Barry K."/>
            <person name="Lindquist E."/>
            <person name="Hellsten U."/>
            <person name="Deshpande S."/>
            <person name="Wang X."/>
            <person name="Wu X."/>
            <person name="Mitros T."/>
            <person name="Triplett J."/>
            <person name="Yang X."/>
            <person name="Ye C.Y."/>
            <person name="Mauro-Herrera M."/>
            <person name="Wang L."/>
            <person name="Li P."/>
            <person name="Sharma M."/>
            <person name="Sharma R."/>
            <person name="Ronald P.C."/>
            <person name="Panaud O."/>
            <person name="Kellogg E.A."/>
            <person name="Brutnell T.P."/>
            <person name="Doust A.N."/>
            <person name="Tuskan G.A."/>
            <person name="Rokhsar D."/>
            <person name="Devos K.M."/>
        </authorList>
    </citation>
    <scope>NUCLEOTIDE SEQUENCE [LARGE SCALE GENOMIC DNA]</scope>
    <source>
        <strain evidence="3">cv. Yugu1</strain>
    </source>
</reference>
<keyword evidence="3" id="KW-1185">Reference proteome</keyword>
<evidence type="ECO:0000256" key="1">
    <source>
        <dbReference type="SAM" id="MobiDB-lite"/>
    </source>
</evidence>
<sequence length="108" mass="11871">MASGVWLGRRQTDRSGADRVGGVLASTGWGDAHMARPERAAARERPLRRRRRRRPCPGRLRPTSVSTYGGLDCLTGSLPARVQLQRQAGRDTTISSWSSEHLNSSAFV</sequence>
<feature type="compositionally biased region" description="Basic and acidic residues" evidence="1">
    <location>
        <begin position="33"/>
        <end position="45"/>
    </location>
</feature>
<organism evidence="2 3">
    <name type="scientific">Setaria italica</name>
    <name type="common">Foxtail millet</name>
    <name type="synonym">Panicum italicum</name>
    <dbReference type="NCBI Taxonomy" id="4555"/>
    <lineage>
        <taxon>Eukaryota</taxon>
        <taxon>Viridiplantae</taxon>
        <taxon>Streptophyta</taxon>
        <taxon>Embryophyta</taxon>
        <taxon>Tracheophyta</taxon>
        <taxon>Spermatophyta</taxon>
        <taxon>Magnoliopsida</taxon>
        <taxon>Liliopsida</taxon>
        <taxon>Poales</taxon>
        <taxon>Poaceae</taxon>
        <taxon>PACMAD clade</taxon>
        <taxon>Panicoideae</taxon>
        <taxon>Panicodae</taxon>
        <taxon>Paniceae</taxon>
        <taxon>Cenchrinae</taxon>
        <taxon>Setaria</taxon>
    </lineage>
</organism>